<keyword evidence="2" id="KW-0677">Repeat</keyword>
<feature type="domain" description="GH16" evidence="4">
    <location>
        <begin position="141"/>
        <end position="372"/>
    </location>
</feature>
<evidence type="ECO:0000259" key="3">
    <source>
        <dbReference type="PROSITE" id="PS50825"/>
    </source>
</evidence>
<dbReference type="PROSITE" id="PS51257">
    <property type="entry name" value="PROKAR_LIPOPROTEIN"/>
    <property type="match status" value="1"/>
</dbReference>
<dbReference type="PROSITE" id="PS50825">
    <property type="entry name" value="HYR"/>
    <property type="match status" value="1"/>
</dbReference>
<dbReference type="CDD" id="cd08023">
    <property type="entry name" value="GH16_laminarinase_like"/>
    <property type="match status" value="1"/>
</dbReference>
<gene>
    <name evidence="5" type="ORF">NYF23_05305</name>
</gene>
<dbReference type="Gene3D" id="2.60.120.200">
    <property type="match status" value="1"/>
</dbReference>
<proteinExistence type="inferred from homology"/>
<dbReference type="InterPro" id="IPR000757">
    <property type="entry name" value="Beta-glucanase-like"/>
</dbReference>
<dbReference type="PANTHER" id="PTHR10963:SF55">
    <property type="entry name" value="GLYCOSIDE HYDROLASE FAMILY 16 PROTEIN"/>
    <property type="match status" value="1"/>
</dbReference>
<dbReference type="InterPro" id="IPR003410">
    <property type="entry name" value="HYR_dom"/>
</dbReference>
<dbReference type="InterPro" id="IPR013783">
    <property type="entry name" value="Ig-like_fold"/>
</dbReference>
<dbReference type="Gene3D" id="2.60.40.10">
    <property type="entry name" value="Immunoglobulins"/>
    <property type="match status" value="1"/>
</dbReference>
<evidence type="ECO:0000313" key="6">
    <source>
        <dbReference type="Proteomes" id="UP001059934"/>
    </source>
</evidence>
<evidence type="ECO:0000256" key="1">
    <source>
        <dbReference type="ARBA" id="ARBA00006865"/>
    </source>
</evidence>
<protein>
    <submittedName>
        <fullName evidence="5">Family 16 glycosylhydrolase</fullName>
    </submittedName>
</protein>
<dbReference type="InterPro" id="IPR050546">
    <property type="entry name" value="Glycosyl_Hydrlase_16"/>
</dbReference>
<evidence type="ECO:0000256" key="2">
    <source>
        <dbReference type="ARBA" id="ARBA00022737"/>
    </source>
</evidence>
<accession>A0ABY5TUM0</accession>
<name>A0ABY5TUM0_9GAMM</name>
<evidence type="ECO:0000313" key="5">
    <source>
        <dbReference type="EMBL" id="UVW36028.1"/>
    </source>
</evidence>
<reference evidence="5" key="1">
    <citation type="submission" date="2022-08" db="EMBL/GenBank/DDBJ databases">
        <title>Catabolic pathway analysis in culturable SAR92 clade bacteria reveals their overlooked roles in DMSP degradation in coastal seas.</title>
        <authorList>
            <person name="He X."/>
            <person name="Zhang X."/>
            <person name="Zhang Y."/>
        </authorList>
    </citation>
    <scope>NUCLEOTIDE SEQUENCE</scope>
    <source>
        <strain evidence="5">H455</strain>
    </source>
</reference>
<dbReference type="PROSITE" id="PS51762">
    <property type="entry name" value="GH16_2"/>
    <property type="match status" value="1"/>
</dbReference>
<dbReference type="EMBL" id="CP103416">
    <property type="protein sequence ID" value="UVW36028.1"/>
    <property type="molecule type" value="Genomic_DNA"/>
</dbReference>
<comment type="similarity">
    <text evidence="1">Belongs to the glycosyl hydrolase 16 family.</text>
</comment>
<feature type="domain" description="HYR" evidence="3">
    <location>
        <begin position="37"/>
        <end position="126"/>
    </location>
</feature>
<evidence type="ECO:0000259" key="4">
    <source>
        <dbReference type="PROSITE" id="PS51762"/>
    </source>
</evidence>
<dbReference type="InterPro" id="IPR013320">
    <property type="entry name" value="ConA-like_dom_sf"/>
</dbReference>
<dbReference type="Pfam" id="PF16403">
    <property type="entry name" value="Bact_surface_Ig-like"/>
    <property type="match status" value="1"/>
</dbReference>
<dbReference type="Pfam" id="PF00722">
    <property type="entry name" value="Glyco_hydro_16"/>
    <property type="match status" value="1"/>
</dbReference>
<dbReference type="PANTHER" id="PTHR10963">
    <property type="entry name" value="GLYCOSYL HYDROLASE-RELATED"/>
    <property type="match status" value="1"/>
</dbReference>
<organism evidence="5 6">
    <name type="scientific">SAR92 clade bacterium H455</name>
    <dbReference type="NCBI Taxonomy" id="2974818"/>
    <lineage>
        <taxon>Bacteria</taxon>
        <taxon>Pseudomonadati</taxon>
        <taxon>Pseudomonadota</taxon>
        <taxon>Gammaproteobacteria</taxon>
        <taxon>Cellvibrionales</taxon>
        <taxon>Porticoccaceae</taxon>
        <taxon>SAR92 clade</taxon>
    </lineage>
</organism>
<keyword evidence="6" id="KW-1185">Reference proteome</keyword>
<dbReference type="InterPro" id="IPR032179">
    <property type="entry name" value="Cry22Aa_Ig-like"/>
</dbReference>
<sequence length="385" mass="41514">MTMKTNWLRSNALRLSGLTTTIIFGGLLACGGGGGGSIQSSPEPIVTPTDTTPPVITVIGSLNLTIEQGSSYTDSGAKATDAVDGSVTAITSGTIADAVGVYTITYTATDESGNSATATRTVTVVAASPATPAGPQAIDSEKWFHQTRLPDGNGWYNGEIQHYTNRIENSYVSDGTLKIVAIRESFTDQDRTKQFTSARLNSKYAFTYGRVDVRAKLPQGFGTWPAIWTLGKNIDENGGYWQTQGFGTVGWPASGEIDIMEHWGNNQNYISSALHTPSSSGGTVNVDGQYIATASTEFHVYSLDWNADRMIFSVDGVEHYTYAPNDKNSATWPFDADQYLLLNFAIEPNIASSFTKDEMEVDYVRVYAPNASSSASPVWADEFNN</sequence>
<dbReference type="Proteomes" id="UP001059934">
    <property type="component" value="Chromosome"/>
</dbReference>
<dbReference type="SUPFAM" id="SSF49899">
    <property type="entry name" value="Concanavalin A-like lectins/glucanases"/>
    <property type="match status" value="1"/>
</dbReference>